<dbReference type="Proteomes" id="UP000828390">
    <property type="component" value="Unassembled WGS sequence"/>
</dbReference>
<dbReference type="EMBL" id="JAIWYP010000016">
    <property type="protein sequence ID" value="KAH3694962.1"/>
    <property type="molecule type" value="Genomic_DNA"/>
</dbReference>
<accession>A0A9D3Y6W4</accession>
<gene>
    <name evidence="1" type="ORF">DPMN_082408</name>
    <name evidence="2" type="ORF">DPMN_082409</name>
</gene>
<proteinExistence type="predicted"/>
<evidence type="ECO:0008006" key="4">
    <source>
        <dbReference type="Google" id="ProtNLM"/>
    </source>
</evidence>
<sequence length="157" mass="18189">MRKELLLNFIINEFTDDEYDNELYNRAESLNRNTCCMFTSLRRDYVPKEPNYMGSVIREIRIPENIDDFRVDYRVTRHLFDILLEMTYNNLLVTGSGPDENVSPEKKLLVTLCYLANTQSMREVAHTFNLSMSTVNAIIRHTVDASVQHGGQVSSIC</sequence>
<reference evidence="2" key="2">
    <citation type="submission" date="2020-11" db="EMBL/GenBank/DDBJ databases">
        <authorList>
            <person name="McCartney M.A."/>
            <person name="Auch B."/>
            <person name="Kono T."/>
            <person name="Mallez S."/>
            <person name="Becker A."/>
            <person name="Gohl D.M."/>
            <person name="Silverstein K.A.T."/>
            <person name="Koren S."/>
            <person name="Bechman K.B."/>
            <person name="Herman A."/>
            <person name="Abrahante J.E."/>
            <person name="Garbe J."/>
        </authorList>
    </citation>
    <scope>NUCLEOTIDE SEQUENCE</scope>
    <source>
        <strain evidence="2">Duluth1</strain>
        <tissue evidence="2">Whole animal</tissue>
    </source>
</reference>
<evidence type="ECO:0000313" key="2">
    <source>
        <dbReference type="EMBL" id="KAH3694963.1"/>
    </source>
</evidence>
<protein>
    <recommendedName>
        <fullName evidence="4">Transposase Helix-turn-helix domain-containing protein</fullName>
    </recommendedName>
</protein>
<keyword evidence="3" id="KW-1185">Reference proteome</keyword>
<comment type="caution">
    <text evidence="2">The sequence shown here is derived from an EMBL/GenBank/DDBJ whole genome shotgun (WGS) entry which is preliminary data.</text>
</comment>
<organism evidence="2 3">
    <name type="scientific">Dreissena polymorpha</name>
    <name type="common">Zebra mussel</name>
    <name type="synonym">Mytilus polymorpha</name>
    <dbReference type="NCBI Taxonomy" id="45954"/>
    <lineage>
        <taxon>Eukaryota</taxon>
        <taxon>Metazoa</taxon>
        <taxon>Spiralia</taxon>
        <taxon>Lophotrochozoa</taxon>
        <taxon>Mollusca</taxon>
        <taxon>Bivalvia</taxon>
        <taxon>Autobranchia</taxon>
        <taxon>Heteroconchia</taxon>
        <taxon>Euheterodonta</taxon>
        <taxon>Imparidentia</taxon>
        <taxon>Neoheterodontei</taxon>
        <taxon>Myida</taxon>
        <taxon>Dreissenoidea</taxon>
        <taxon>Dreissenidae</taxon>
        <taxon>Dreissena</taxon>
    </lineage>
</organism>
<name>A0A9D3Y6W4_DREPO</name>
<evidence type="ECO:0000313" key="3">
    <source>
        <dbReference type="Proteomes" id="UP000828390"/>
    </source>
</evidence>
<reference evidence="2" key="1">
    <citation type="journal article" date="2019" name="bioRxiv">
        <title>The Genome of the Zebra Mussel, Dreissena polymorpha: A Resource for Invasive Species Research.</title>
        <authorList>
            <person name="McCartney M.A."/>
            <person name="Auch B."/>
            <person name="Kono T."/>
            <person name="Mallez S."/>
            <person name="Zhang Y."/>
            <person name="Obille A."/>
            <person name="Becker A."/>
            <person name="Abrahante J.E."/>
            <person name="Garbe J."/>
            <person name="Badalamenti J.P."/>
            <person name="Herman A."/>
            <person name="Mangelson H."/>
            <person name="Liachko I."/>
            <person name="Sullivan S."/>
            <person name="Sone E.D."/>
            <person name="Koren S."/>
            <person name="Silverstein K.A.T."/>
            <person name="Beckman K.B."/>
            <person name="Gohl D.M."/>
        </authorList>
    </citation>
    <scope>NUCLEOTIDE SEQUENCE</scope>
    <source>
        <strain evidence="2">Duluth1</strain>
        <tissue evidence="2">Whole animal</tissue>
    </source>
</reference>
<evidence type="ECO:0000313" key="1">
    <source>
        <dbReference type="EMBL" id="KAH3694962.1"/>
    </source>
</evidence>
<dbReference type="AlphaFoldDB" id="A0A9D3Y6W4"/>
<dbReference type="EMBL" id="JAIWYP010000016">
    <property type="protein sequence ID" value="KAH3694963.1"/>
    <property type="molecule type" value="Genomic_DNA"/>
</dbReference>